<feature type="compositionally biased region" description="Low complexity" evidence="1">
    <location>
        <begin position="383"/>
        <end position="393"/>
    </location>
</feature>
<dbReference type="Proteomes" id="UP000324222">
    <property type="component" value="Unassembled WGS sequence"/>
</dbReference>
<name>A0A5B7GWX4_PORTR</name>
<accession>A0A5B7GWX4</accession>
<evidence type="ECO:0000313" key="3">
    <source>
        <dbReference type="Proteomes" id="UP000324222"/>
    </source>
</evidence>
<feature type="compositionally biased region" description="Low complexity" evidence="1">
    <location>
        <begin position="1"/>
        <end position="17"/>
    </location>
</feature>
<dbReference type="OrthoDB" id="6370498at2759"/>
<feature type="region of interest" description="Disordered" evidence="1">
    <location>
        <begin position="157"/>
        <end position="202"/>
    </location>
</feature>
<gene>
    <name evidence="2" type="ORF">E2C01_055469</name>
</gene>
<feature type="compositionally biased region" description="Low complexity" evidence="1">
    <location>
        <begin position="162"/>
        <end position="181"/>
    </location>
</feature>
<evidence type="ECO:0000256" key="1">
    <source>
        <dbReference type="SAM" id="MobiDB-lite"/>
    </source>
</evidence>
<evidence type="ECO:0000313" key="2">
    <source>
        <dbReference type="EMBL" id="MPC61398.1"/>
    </source>
</evidence>
<proteinExistence type="predicted"/>
<dbReference type="AlphaFoldDB" id="A0A5B7GWX4"/>
<reference evidence="2 3" key="1">
    <citation type="submission" date="2019-05" db="EMBL/GenBank/DDBJ databases">
        <title>Another draft genome of Portunus trituberculatus and its Hox gene families provides insights of decapod evolution.</title>
        <authorList>
            <person name="Jeong J.-H."/>
            <person name="Song I."/>
            <person name="Kim S."/>
            <person name="Choi T."/>
            <person name="Kim D."/>
            <person name="Ryu S."/>
            <person name="Kim W."/>
        </authorList>
    </citation>
    <scope>NUCLEOTIDE SEQUENCE [LARGE SCALE GENOMIC DNA]</scope>
    <source>
        <tissue evidence="2">Muscle</tissue>
    </source>
</reference>
<feature type="region of interest" description="Disordered" evidence="1">
    <location>
        <begin position="287"/>
        <end position="413"/>
    </location>
</feature>
<feature type="compositionally biased region" description="Polar residues" evidence="1">
    <location>
        <begin position="70"/>
        <end position="81"/>
    </location>
</feature>
<keyword evidence="3" id="KW-1185">Reference proteome</keyword>
<comment type="caution">
    <text evidence="2">The sequence shown here is derived from an EMBL/GenBank/DDBJ whole genome shotgun (WGS) entry which is preliminary data.</text>
</comment>
<dbReference type="EMBL" id="VSRR010018504">
    <property type="protein sequence ID" value="MPC61398.1"/>
    <property type="molecule type" value="Genomic_DNA"/>
</dbReference>
<organism evidence="2 3">
    <name type="scientific">Portunus trituberculatus</name>
    <name type="common">Swimming crab</name>
    <name type="synonym">Neptunus trituberculatus</name>
    <dbReference type="NCBI Taxonomy" id="210409"/>
    <lineage>
        <taxon>Eukaryota</taxon>
        <taxon>Metazoa</taxon>
        <taxon>Ecdysozoa</taxon>
        <taxon>Arthropoda</taxon>
        <taxon>Crustacea</taxon>
        <taxon>Multicrustacea</taxon>
        <taxon>Malacostraca</taxon>
        <taxon>Eumalacostraca</taxon>
        <taxon>Eucarida</taxon>
        <taxon>Decapoda</taxon>
        <taxon>Pleocyemata</taxon>
        <taxon>Brachyura</taxon>
        <taxon>Eubrachyura</taxon>
        <taxon>Portunoidea</taxon>
        <taxon>Portunidae</taxon>
        <taxon>Portuninae</taxon>
        <taxon>Portunus</taxon>
    </lineage>
</organism>
<feature type="compositionally biased region" description="Pro residues" evidence="1">
    <location>
        <begin position="404"/>
        <end position="413"/>
    </location>
</feature>
<sequence length="413" mass="42973">MLMRGTWTKGSATTTTTGGDGVAGEHGGTEAIKGIGEAAPGGRAAGSTTNTGWSMKLWRRGSSQERPLRPSSSQGSENSYTEEPYVNADAQSAVYAELNSTTASTPGSVTSGGAAYRPYSLNTYSEIPDPMRPVSLRAYISESTYENAGYVISEAGLEQPESSAGSTSTPSSAYYSDVSSSETHNNKKKKKKRKNEERSNVGLQQCLELPNISSSVAIMNRHNLLAGRGGAPPANSIHPPLHTREILPLALELLPQHLTLDARGGESVLPPLQPNMAVIHTASQVQTLPNNKGPNEPRPAASTCPRNGGPAGVSATLSGVSAGGPAGVTTGQEEAPGAAGVPTSITGQGPVVAAAQPESLPVSLTEEGEDEDSSHRPLPPLPSRQQQGPQRRGVYLAQSKQDQPLPPVPSEYV</sequence>
<feature type="region of interest" description="Disordered" evidence="1">
    <location>
        <begin position="1"/>
        <end position="86"/>
    </location>
</feature>
<protein>
    <submittedName>
        <fullName evidence="2">Uncharacterized protein</fullName>
    </submittedName>
</protein>